<dbReference type="AlphaFoldDB" id="A0A2W5E440"/>
<organism evidence="1 2">
    <name type="scientific">Roseateles depolymerans</name>
    <dbReference type="NCBI Taxonomy" id="76731"/>
    <lineage>
        <taxon>Bacteria</taxon>
        <taxon>Pseudomonadati</taxon>
        <taxon>Pseudomonadota</taxon>
        <taxon>Betaproteobacteria</taxon>
        <taxon>Burkholderiales</taxon>
        <taxon>Sphaerotilaceae</taxon>
        <taxon>Roseateles</taxon>
    </lineage>
</organism>
<reference evidence="1 2" key="1">
    <citation type="submission" date="2017-08" db="EMBL/GenBank/DDBJ databases">
        <title>Infants hospitalized years apart are colonized by the same room-sourced microbial strains.</title>
        <authorList>
            <person name="Brooks B."/>
            <person name="Olm M.R."/>
            <person name="Firek B.A."/>
            <person name="Baker R."/>
            <person name="Thomas B.C."/>
            <person name="Morowitz M.J."/>
            <person name="Banfield J.F."/>
        </authorList>
    </citation>
    <scope>NUCLEOTIDE SEQUENCE [LARGE SCALE GENOMIC DNA]</scope>
    <source>
        <strain evidence="1">S2_012_000_R2_81</strain>
    </source>
</reference>
<name>A0A2W5E440_9BURK</name>
<dbReference type="Proteomes" id="UP000249633">
    <property type="component" value="Unassembled WGS sequence"/>
</dbReference>
<dbReference type="EMBL" id="QFOD01000001">
    <property type="protein sequence ID" value="PZP36824.1"/>
    <property type="molecule type" value="Genomic_DNA"/>
</dbReference>
<protein>
    <submittedName>
        <fullName evidence="1">DUF3501 domain-containing protein</fullName>
    </submittedName>
</protein>
<gene>
    <name evidence="1" type="ORF">DI603_01930</name>
</gene>
<dbReference type="InterPro" id="IPR021890">
    <property type="entry name" value="DUF3501"/>
</dbReference>
<comment type="caution">
    <text evidence="1">The sequence shown here is derived from an EMBL/GenBank/DDBJ whole genome shotgun (WGS) entry which is preliminary data.</text>
</comment>
<evidence type="ECO:0000313" key="1">
    <source>
        <dbReference type="EMBL" id="PZP36824.1"/>
    </source>
</evidence>
<evidence type="ECO:0000313" key="2">
    <source>
        <dbReference type="Proteomes" id="UP000249633"/>
    </source>
</evidence>
<dbReference type="Pfam" id="PF12007">
    <property type="entry name" value="DUF3501"/>
    <property type="match status" value="1"/>
</dbReference>
<sequence length="191" mass="21191">MSLDAGQLMSLEAYARERSGLRPGEIAHRRLRSVSLGEHLRLQFEDERTVRYQLQEMLRAERLFEPEDIRREIEAYALLLPDGRSWRATLLIEYVDPAERRMALQHLVGIEARLHVDIAGEQRVYAVPADGCAAAASGRTSAVHFLAFRFTAAQCGALKAGAACVLGCDHPFHVAQAVLTGPTLDSLRADL</sequence>
<accession>A0A2W5E440</accession>
<proteinExistence type="predicted"/>